<evidence type="ECO:0000313" key="3">
    <source>
        <dbReference type="Proteomes" id="UP000265663"/>
    </source>
</evidence>
<dbReference type="Pfam" id="PF14420">
    <property type="entry name" value="Clr5"/>
    <property type="match status" value="1"/>
</dbReference>
<protein>
    <submittedName>
        <fullName evidence="2">HD superfamily hydrolase</fullName>
    </submittedName>
</protein>
<keyword evidence="3" id="KW-1185">Reference proteome</keyword>
<dbReference type="EMBL" id="KE747814">
    <property type="protein sequence ID" value="RMZ68297.1"/>
    <property type="molecule type" value="Genomic_DNA"/>
</dbReference>
<feature type="domain" description="Clr5" evidence="1">
    <location>
        <begin position="7"/>
        <end position="57"/>
    </location>
</feature>
<dbReference type="Proteomes" id="UP000265663">
    <property type="component" value="Unassembled WGS sequence"/>
</dbReference>
<reference evidence="2 3" key="1">
    <citation type="journal article" date="2014" name="PLoS ONE">
        <title>De novo Genome Assembly of the Fungal Plant Pathogen Pyrenophora semeniperda.</title>
        <authorList>
            <person name="Soliai M.M."/>
            <person name="Meyer S.E."/>
            <person name="Udall J.A."/>
            <person name="Elzinga D.E."/>
            <person name="Hermansen R.A."/>
            <person name="Bodily P.M."/>
            <person name="Hart A.A."/>
            <person name="Coleman C.E."/>
        </authorList>
    </citation>
    <scope>NUCLEOTIDE SEQUENCE [LARGE SCALE GENOMIC DNA]</scope>
    <source>
        <strain evidence="2 3">CCB06</strain>
        <tissue evidence="2">Mycelium</tissue>
    </source>
</reference>
<evidence type="ECO:0000259" key="1">
    <source>
        <dbReference type="Pfam" id="PF14420"/>
    </source>
</evidence>
<gene>
    <name evidence="2" type="ORF">GMOD_00004519</name>
</gene>
<evidence type="ECO:0000313" key="2">
    <source>
        <dbReference type="EMBL" id="RMZ68297.1"/>
    </source>
</evidence>
<dbReference type="AlphaFoldDB" id="A0A3M7M1A9"/>
<dbReference type="OrthoDB" id="3780939at2759"/>
<accession>A0A3M7M1A9</accession>
<organism evidence="2 3">
    <name type="scientific">Pyrenophora seminiperda CCB06</name>
    <dbReference type="NCBI Taxonomy" id="1302712"/>
    <lineage>
        <taxon>Eukaryota</taxon>
        <taxon>Fungi</taxon>
        <taxon>Dikarya</taxon>
        <taxon>Ascomycota</taxon>
        <taxon>Pezizomycotina</taxon>
        <taxon>Dothideomycetes</taxon>
        <taxon>Pleosporomycetidae</taxon>
        <taxon>Pleosporales</taxon>
        <taxon>Pleosporineae</taxon>
        <taxon>Pleosporaceae</taxon>
        <taxon>Pyrenophora</taxon>
    </lineage>
</organism>
<proteinExistence type="predicted"/>
<dbReference type="GO" id="GO:0016787">
    <property type="term" value="F:hydrolase activity"/>
    <property type="evidence" value="ECO:0007669"/>
    <property type="project" value="UniProtKB-KW"/>
</dbReference>
<sequence length="130" mass="15051">MPGGRPAIDLEPYKEDLIALFSQGFTYDNLKEWLEEQDVSVSIRTIKRWMKNWEVTKRIPTEVEKSIKEWISSLFLNYGLQDSEILEVLRGEGYEISSWTLVRLRFELGLKRRVKTVETQAAADGPSSTP</sequence>
<name>A0A3M7M1A9_9PLEO</name>
<dbReference type="InterPro" id="IPR025676">
    <property type="entry name" value="Clr5_dom"/>
</dbReference>
<keyword evidence="2" id="KW-0378">Hydrolase</keyword>